<sequence>MIKMVVSDVDGTLLPHSRQSLPEQLFEQIRQLKELGILFVAASGRQIGNLCRLFAPVEQEIGYIAENGGLTVYQGKVLDKGSFSMDLTKEIAQAVWEDDSGEFSISGERTYYIHPKTQEFLWLMRDYMHNDIRIIQDFSEIPEECLKVSLFDQKHLEERIPYWTRRFGDRARVVTSGNDWLDFMPGNVHKGNGVRCFQKTLGITPEECMAFGDEHNDIEMLQSVRYSYAVTTAREKVKAVSRFETENVMEILARLIDSGGKLGG</sequence>
<dbReference type="PANTHER" id="PTHR10000:SF53">
    <property type="entry name" value="5-AMINO-6-(5-PHOSPHO-D-RIBITYLAMINO)URACIL PHOSPHATASE YBJI-RELATED"/>
    <property type="match status" value="1"/>
</dbReference>
<dbReference type="SUPFAM" id="SSF56784">
    <property type="entry name" value="HAD-like"/>
    <property type="match status" value="1"/>
</dbReference>
<dbReference type="Proteomes" id="UP000886817">
    <property type="component" value="Unassembled WGS sequence"/>
</dbReference>
<comment type="caution">
    <text evidence="1">The sequence shown here is derived from an EMBL/GenBank/DDBJ whole genome shotgun (WGS) entry which is preliminary data.</text>
</comment>
<gene>
    <name evidence="1" type="ORF">IAA45_01885</name>
</gene>
<organism evidence="1 2">
    <name type="scientific">Candidatus Blautia gallistercoris</name>
    <dbReference type="NCBI Taxonomy" id="2838490"/>
    <lineage>
        <taxon>Bacteria</taxon>
        <taxon>Bacillati</taxon>
        <taxon>Bacillota</taxon>
        <taxon>Clostridia</taxon>
        <taxon>Lachnospirales</taxon>
        <taxon>Lachnospiraceae</taxon>
        <taxon>Blautia</taxon>
    </lineage>
</organism>
<dbReference type="NCBIfam" id="TIGR00099">
    <property type="entry name" value="Cof-subfamily"/>
    <property type="match status" value="1"/>
</dbReference>
<dbReference type="Pfam" id="PF08282">
    <property type="entry name" value="Hydrolase_3"/>
    <property type="match status" value="1"/>
</dbReference>
<dbReference type="AlphaFoldDB" id="A0A9D1WFY8"/>
<dbReference type="Gene3D" id="3.40.50.1000">
    <property type="entry name" value="HAD superfamily/HAD-like"/>
    <property type="match status" value="1"/>
</dbReference>
<dbReference type="GO" id="GO:0000287">
    <property type="term" value="F:magnesium ion binding"/>
    <property type="evidence" value="ECO:0007669"/>
    <property type="project" value="TreeGrafter"/>
</dbReference>
<dbReference type="GO" id="GO:0016791">
    <property type="term" value="F:phosphatase activity"/>
    <property type="evidence" value="ECO:0007669"/>
    <property type="project" value="TreeGrafter"/>
</dbReference>
<accession>A0A9D1WFY8</accession>
<dbReference type="GO" id="GO:0005829">
    <property type="term" value="C:cytosol"/>
    <property type="evidence" value="ECO:0007669"/>
    <property type="project" value="TreeGrafter"/>
</dbReference>
<dbReference type="SFLD" id="SFLDS00003">
    <property type="entry name" value="Haloacid_Dehalogenase"/>
    <property type="match status" value="1"/>
</dbReference>
<evidence type="ECO:0000313" key="1">
    <source>
        <dbReference type="EMBL" id="HIX58454.1"/>
    </source>
</evidence>
<proteinExistence type="predicted"/>
<reference evidence="1" key="2">
    <citation type="submission" date="2021-04" db="EMBL/GenBank/DDBJ databases">
        <authorList>
            <person name="Gilroy R."/>
        </authorList>
    </citation>
    <scope>NUCLEOTIDE SEQUENCE</scope>
    <source>
        <strain evidence="1">ChiSjej1B19-8411</strain>
    </source>
</reference>
<dbReference type="InterPro" id="IPR000150">
    <property type="entry name" value="Cof"/>
</dbReference>
<name>A0A9D1WFY8_9FIRM</name>
<reference evidence="1" key="1">
    <citation type="journal article" date="2021" name="PeerJ">
        <title>Extensive microbial diversity within the chicken gut microbiome revealed by metagenomics and culture.</title>
        <authorList>
            <person name="Gilroy R."/>
            <person name="Ravi A."/>
            <person name="Getino M."/>
            <person name="Pursley I."/>
            <person name="Horton D.L."/>
            <person name="Alikhan N.F."/>
            <person name="Baker D."/>
            <person name="Gharbi K."/>
            <person name="Hall N."/>
            <person name="Watson M."/>
            <person name="Adriaenssens E.M."/>
            <person name="Foster-Nyarko E."/>
            <person name="Jarju S."/>
            <person name="Secka A."/>
            <person name="Antonio M."/>
            <person name="Oren A."/>
            <person name="Chaudhuri R.R."/>
            <person name="La Ragione R."/>
            <person name="Hildebrand F."/>
            <person name="Pallen M.J."/>
        </authorList>
    </citation>
    <scope>NUCLEOTIDE SEQUENCE</scope>
    <source>
        <strain evidence="1">ChiSjej1B19-8411</strain>
    </source>
</reference>
<dbReference type="InterPro" id="IPR006379">
    <property type="entry name" value="HAD-SF_hydro_IIB"/>
</dbReference>
<dbReference type="EMBL" id="DXEX01000049">
    <property type="protein sequence ID" value="HIX58454.1"/>
    <property type="molecule type" value="Genomic_DNA"/>
</dbReference>
<protein>
    <submittedName>
        <fullName evidence="1">HAD family hydrolase</fullName>
    </submittedName>
</protein>
<evidence type="ECO:0000313" key="2">
    <source>
        <dbReference type="Proteomes" id="UP000886817"/>
    </source>
</evidence>
<dbReference type="InterPro" id="IPR023214">
    <property type="entry name" value="HAD_sf"/>
</dbReference>
<keyword evidence="1" id="KW-0378">Hydrolase</keyword>
<dbReference type="SFLD" id="SFLDG01140">
    <property type="entry name" value="C2.B:_Phosphomannomutase_and_P"/>
    <property type="match status" value="1"/>
</dbReference>
<dbReference type="PANTHER" id="PTHR10000">
    <property type="entry name" value="PHOSPHOSERINE PHOSPHATASE"/>
    <property type="match status" value="1"/>
</dbReference>
<dbReference type="InterPro" id="IPR036412">
    <property type="entry name" value="HAD-like_sf"/>
</dbReference>
<dbReference type="NCBIfam" id="TIGR01484">
    <property type="entry name" value="HAD-SF-IIB"/>
    <property type="match status" value="1"/>
</dbReference>
<dbReference type="Gene3D" id="3.30.1240.10">
    <property type="match status" value="1"/>
</dbReference>